<keyword evidence="1" id="KW-0472">Membrane</keyword>
<dbReference type="RefSeq" id="WP_380678915.1">
    <property type="nucleotide sequence ID" value="NZ_CP173186.1"/>
</dbReference>
<protein>
    <recommendedName>
        <fullName evidence="4">Type IV secretion protein Rhs</fullName>
    </recommendedName>
</protein>
<accession>A0ABV6EIM5</accession>
<sequence length="381" mass="43141">MDNVYELRRKLSAGRSAMRGNPPLPTMPHKEDEYAAMIADFSQVIERYKKENGDWFYGPLLSMKQRIRVGDMKNQDAELTQSTIGVAMTCGKEQQQITLTHAFRSTFYVPIPNASYKLVKRPALSLHERIAFSRAGLDARRLDPSKDIPLDPSSDPGPLNFDKDGKALITLPPCQIGYDYLLLVNPDITEEDKTHLYQSYQAVIKEYSDFLVKKWEMSQRAEWASFIETGPDVDVLQAAAEFMHGAYSQLAQLYTTLEEVWKWLTNVDKYAEKLRAFFDDEGLAQLKAMAEQGNEELTDALSLLSDEIMMFIMGTAIYNYFQLLTPQQITNFLANAFGNLLVMFALMLVLPVGMCQKMLSMLDTLSGLVHTPDESKAVKHG</sequence>
<proteinExistence type="predicted"/>
<evidence type="ECO:0008006" key="4">
    <source>
        <dbReference type="Google" id="ProtNLM"/>
    </source>
</evidence>
<evidence type="ECO:0000256" key="1">
    <source>
        <dbReference type="SAM" id="Phobius"/>
    </source>
</evidence>
<evidence type="ECO:0000313" key="2">
    <source>
        <dbReference type="EMBL" id="MFC0228836.1"/>
    </source>
</evidence>
<dbReference type="EMBL" id="JBHLXG010000026">
    <property type="protein sequence ID" value="MFC0228836.1"/>
    <property type="molecule type" value="Genomic_DNA"/>
</dbReference>
<organism evidence="2 3">
    <name type="scientific">Serratia aquatilis</name>
    <dbReference type="NCBI Taxonomy" id="1737515"/>
    <lineage>
        <taxon>Bacteria</taxon>
        <taxon>Pseudomonadati</taxon>
        <taxon>Pseudomonadota</taxon>
        <taxon>Gammaproteobacteria</taxon>
        <taxon>Enterobacterales</taxon>
        <taxon>Yersiniaceae</taxon>
        <taxon>Serratia</taxon>
    </lineage>
</organism>
<name>A0ABV6EIM5_9GAMM</name>
<feature type="transmembrane region" description="Helical" evidence="1">
    <location>
        <begin position="332"/>
        <end position="352"/>
    </location>
</feature>
<gene>
    <name evidence="2" type="ORF">ACFFJ3_20450</name>
</gene>
<dbReference type="Proteomes" id="UP001589792">
    <property type="component" value="Unassembled WGS sequence"/>
</dbReference>
<reference evidence="2 3" key="1">
    <citation type="submission" date="2024-09" db="EMBL/GenBank/DDBJ databases">
        <authorList>
            <person name="Sun Q."/>
            <person name="Mori K."/>
        </authorList>
    </citation>
    <scope>NUCLEOTIDE SEQUENCE [LARGE SCALE GENOMIC DNA]</scope>
    <source>
        <strain evidence="2 3">CCM 8626</strain>
    </source>
</reference>
<keyword evidence="1" id="KW-1133">Transmembrane helix</keyword>
<evidence type="ECO:0000313" key="3">
    <source>
        <dbReference type="Proteomes" id="UP001589792"/>
    </source>
</evidence>
<keyword evidence="1" id="KW-0812">Transmembrane</keyword>
<comment type="caution">
    <text evidence="2">The sequence shown here is derived from an EMBL/GenBank/DDBJ whole genome shotgun (WGS) entry which is preliminary data.</text>
</comment>
<keyword evidence="3" id="KW-1185">Reference proteome</keyword>